<evidence type="ECO:0000256" key="7">
    <source>
        <dbReference type="ARBA" id="ARBA00023079"/>
    </source>
</evidence>
<dbReference type="PANTHER" id="PTHR10138:SF0">
    <property type="entry name" value="TRYPTOPHAN 2,3-DIOXYGENASE"/>
    <property type="match status" value="1"/>
</dbReference>
<keyword evidence="4 9" id="KW-0223">Dioxygenase</keyword>
<comment type="catalytic activity">
    <reaction evidence="8 9">
        <text>L-tryptophan + O2 = N-formyl-L-kynurenine</text>
        <dbReference type="Rhea" id="RHEA:24536"/>
        <dbReference type="ChEBI" id="CHEBI:15379"/>
        <dbReference type="ChEBI" id="CHEBI:57912"/>
        <dbReference type="ChEBI" id="CHEBI:58629"/>
        <dbReference type="EC" id="1.13.11.11"/>
    </reaction>
</comment>
<evidence type="ECO:0000256" key="5">
    <source>
        <dbReference type="ARBA" id="ARBA00023002"/>
    </source>
</evidence>
<evidence type="ECO:0000313" key="10">
    <source>
        <dbReference type="EMBL" id="XCN74713.1"/>
    </source>
</evidence>
<evidence type="ECO:0000256" key="1">
    <source>
        <dbReference type="ARBA" id="ARBA00011881"/>
    </source>
</evidence>
<evidence type="ECO:0000256" key="9">
    <source>
        <dbReference type="HAMAP-Rule" id="MF_01972"/>
    </source>
</evidence>
<evidence type="ECO:0000256" key="8">
    <source>
        <dbReference type="ARBA" id="ARBA00050412"/>
    </source>
</evidence>
<feature type="binding site" evidence="9">
    <location>
        <position position="232"/>
    </location>
    <ligand>
        <name>substrate</name>
    </ligand>
</feature>
<feature type="binding site" description="axial binding residue" evidence="9">
    <location>
        <position position="218"/>
    </location>
    <ligand>
        <name>heme</name>
        <dbReference type="ChEBI" id="CHEBI:30413"/>
    </ligand>
    <ligandPart>
        <name>Fe</name>
        <dbReference type="ChEBI" id="CHEBI:18248"/>
    </ligandPart>
</feature>
<comment type="function">
    <text evidence="9">Heme-dependent dioxygenase that catalyzes the oxidative cleavage of the L-tryptophan (L-Trp) pyrrole ring and converts L-tryptophan to N-formyl-L-kynurenine. Catalyzes the oxidative cleavage of the indole moiety.</text>
</comment>
<dbReference type="AlphaFoldDB" id="A0AAU8M0R7"/>
<dbReference type="FunFam" id="1.20.58.480:FF:000001">
    <property type="entry name" value="Tryptophan 2,3-dioxygenase"/>
    <property type="match status" value="1"/>
</dbReference>
<keyword evidence="7 9" id="KW-0823">Tryptophan catabolism</keyword>
<evidence type="ECO:0000256" key="6">
    <source>
        <dbReference type="ARBA" id="ARBA00023004"/>
    </source>
</evidence>
<keyword evidence="6 9" id="KW-0408">Iron</keyword>
<dbReference type="GO" id="GO:0046872">
    <property type="term" value="F:metal ion binding"/>
    <property type="evidence" value="ECO:0007669"/>
    <property type="project" value="UniProtKB-KW"/>
</dbReference>
<dbReference type="KEGG" id="eaj:Q3M24_08220"/>
<keyword evidence="2 9" id="KW-0349">Heme</keyword>
<dbReference type="InterPro" id="IPR004981">
    <property type="entry name" value="Trp_2_3_dOase"/>
</dbReference>
<feature type="binding site" evidence="9">
    <location>
        <begin position="32"/>
        <end position="36"/>
    </location>
    <ligand>
        <name>substrate</name>
    </ligand>
</feature>
<dbReference type="GO" id="GO:0019441">
    <property type="term" value="P:L-tryptophan catabolic process to kynurenine"/>
    <property type="evidence" value="ECO:0007669"/>
    <property type="project" value="UniProtKB-UniRule"/>
</dbReference>
<organism evidence="10">
    <name type="scientific">Candidatus Electrothrix aestuarii</name>
    <dbReference type="NCBI Taxonomy" id="3062594"/>
    <lineage>
        <taxon>Bacteria</taxon>
        <taxon>Pseudomonadati</taxon>
        <taxon>Thermodesulfobacteriota</taxon>
        <taxon>Desulfobulbia</taxon>
        <taxon>Desulfobulbales</taxon>
        <taxon>Desulfobulbaceae</taxon>
        <taxon>Candidatus Electrothrix</taxon>
    </lineage>
</organism>
<reference evidence="10" key="2">
    <citation type="submission" date="2024-06" db="EMBL/GenBank/DDBJ databases">
        <authorList>
            <person name="Plum-Jensen L.E."/>
            <person name="Schramm A."/>
            <person name="Marshall I.P.G."/>
        </authorList>
    </citation>
    <scope>NUCLEOTIDE SEQUENCE</scope>
    <source>
        <strain evidence="10">Rat1</strain>
    </source>
</reference>
<comment type="caution">
    <text evidence="9">Lacks conserved residue(s) required for the propagation of feature annotation.</text>
</comment>
<comment type="similarity">
    <text evidence="9">Belongs to the tryptophan 2,3-dioxygenase family.</text>
</comment>
<dbReference type="GO" id="GO:0020037">
    <property type="term" value="F:heme binding"/>
    <property type="evidence" value="ECO:0007669"/>
    <property type="project" value="UniProtKB-UniRule"/>
</dbReference>
<dbReference type="GO" id="GO:0004833">
    <property type="term" value="F:L-tryptophan 2,3-dioxygenase activity"/>
    <property type="evidence" value="ECO:0007669"/>
    <property type="project" value="UniProtKB-UniRule"/>
</dbReference>
<dbReference type="EC" id="1.13.11.11" evidence="9"/>
<accession>A0AAU8M0R7</accession>
<comment type="cofactor">
    <cofactor evidence="9">
        <name>heme</name>
        <dbReference type="ChEBI" id="CHEBI:30413"/>
    </cofactor>
    <text evidence="9">Binds 1 heme group per subunit.</text>
</comment>
<feature type="binding site" evidence="9">
    <location>
        <position position="98"/>
    </location>
    <ligand>
        <name>substrate</name>
    </ligand>
</feature>
<keyword evidence="5 9" id="KW-0560">Oxidoreductase</keyword>
<evidence type="ECO:0000256" key="3">
    <source>
        <dbReference type="ARBA" id="ARBA00022723"/>
    </source>
</evidence>
<dbReference type="SUPFAM" id="SSF140959">
    <property type="entry name" value="Indolic compounds 2,3-dioxygenase-like"/>
    <property type="match status" value="1"/>
</dbReference>
<reference evidence="10" key="1">
    <citation type="journal article" date="2024" name="Syst. Appl. Microbiol.">
        <title>First single-strain enrichments of Electrothrix cable bacteria, description of E. aestuarii sp. nov. and E. rattekaaiensis sp. nov., and proposal of a cable bacteria taxonomy following the rules of the SeqCode.</title>
        <authorList>
            <person name="Plum-Jensen L.E."/>
            <person name="Schramm A."/>
            <person name="Marshall I.P.G."/>
        </authorList>
    </citation>
    <scope>NUCLEOTIDE SEQUENCE</scope>
    <source>
        <strain evidence="10">Rat1</strain>
    </source>
</reference>
<evidence type="ECO:0000256" key="2">
    <source>
        <dbReference type="ARBA" id="ARBA00022617"/>
    </source>
</evidence>
<protein>
    <recommendedName>
        <fullName evidence="9">Tryptophan 2,3-dioxygenase</fullName>
        <shortName evidence="9">TDO</shortName>
        <ecNumber evidence="9">1.13.11.11</ecNumber>
    </recommendedName>
    <alternativeName>
        <fullName evidence="9">Tryptamin 2,3-dioxygenase</fullName>
    </alternativeName>
    <alternativeName>
        <fullName evidence="9">Tryptophan oxygenase</fullName>
        <shortName evidence="9">TO</shortName>
        <shortName evidence="9">TRPO</shortName>
    </alternativeName>
    <alternativeName>
        <fullName evidence="9">Tryptophan pyrrolase</fullName>
    </alternativeName>
    <alternativeName>
        <fullName evidence="9">Tryptophanase</fullName>
    </alternativeName>
</protein>
<comment type="subunit">
    <text evidence="1 9">Homotetramer.</text>
</comment>
<dbReference type="PANTHER" id="PTHR10138">
    <property type="entry name" value="TRYPTOPHAN 2,3-DIOXYGENASE"/>
    <property type="match status" value="1"/>
</dbReference>
<gene>
    <name evidence="9" type="primary">kynA</name>
    <name evidence="10" type="ORF">Q3M24_08220</name>
</gene>
<evidence type="ECO:0000256" key="4">
    <source>
        <dbReference type="ARBA" id="ARBA00022964"/>
    </source>
</evidence>
<name>A0AAU8M0R7_9BACT</name>
<dbReference type="GO" id="GO:0019442">
    <property type="term" value="P:L-tryptophan catabolic process to acetyl-CoA"/>
    <property type="evidence" value="ECO:0007669"/>
    <property type="project" value="TreeGrafter"/>
</dbReference>
<dbReference type="Gene3D" id="1.20.58.480">
    <property type="match status" value="1"/>
</dbReference>
<dbReference type="HAMAP" id="MF_01972">
    <property type="entry name" value="T23O"/>
    <property type="match status" value="1"/>
</dbReference>
<dbReference type="EMBL" id="CP159373">
    <property type="protein sequence ID" value="XCN74713.1"/>
    <property type="molecule type" value="Genomic_DNA"/>
</dbReference>
<keyword evidence="3 9" id="KW-0479">Metal-binding</keyword>
<proteinExistence type="inferred from homology"/>
<sequence>MALTYGRYLQVEELLSLQKPASDKPEHDEMLFIIIHQAYELWFKEVLHEIDHLTDFMFAGESKKIPHTIKRIRTIFKVLVQQTDILKTMTPVEFLSFRNKLQTASGFQSSQFRELEFALGYKRKKILEIFNKSPSEHERLLRRMAQPSVWDGFLALLHASGYPVPKESLGKISDEPTTPSQETQQILREIYNSDPQLSYICEGLLDIDEVIQEWRYQHVKTVERILGDKPGTGGSSGAEYLRGTLFKPFFPDLWAIRSDIAG</sequence>
<dbReference type="InterPro" id="IPR037217">
    <property type="entry name" value="Trp/Indoleamine_2_3_dOase-like"/>
</dbReference>
<comment type="pathway">
    <text evidence="9">Amino-acid degradation; L-tryptophan degradation via kynurenine pathway; L-kynurenine from L-tryptophan: step 1/2.</text>
</comment>
<dbReference type="Pfam" id="PF03301">
    <property type="entry name" value="Trp_dioxygenase"/>
    <property type="match status" value="2"/>
</dbReference>